<evidence type="ECO:0000313" key="2">
    <source>
        <dbReference type="Proteomes" id="UP000499080"/>
    </source>
</evidence>
<dbReference type="EMBL" id="BGPR01002953">
    <property type="protein sequence ID" value="GBM81530.1"/>
    <property type="molecule type" value="Genomic_DNA"/>
</dbReference>
<evidence type="ECO:0000313" key="1">
    <source>
        <dbReference type="EMBL" id="GBM81530.1"/>
    </source>
</evidence>
<comment type="caution">
    <text evidence="1">The sequence shown here is derived from an EMBL/GenBank/DDBJ whole genome shotgun (WGS) entry which is preliminary data.</text>
</comment>
<proteinExistence type="predicted"/>
<keyword evidence="2" id="KW-1185">Reference proteome</keyword>
<reference evidence="1 2" key="1">
    <citation type="journal article" date="2019" name="Sci. Rep.">
        <title>Orb-weaving spider Araneus ventricosus genome elucidates the spidroin gene catalogue.</title>
        <authorList>
            <person name="Kono N."/>
            <person name="Nakamura H."/>
            <person name="Ohtoshi R."/>
            <person name="Moran D.A.P."/>
            <person name="Shinohara A."/>
            <person name="Yoshida Y."/>
            <person name="Fujiwara M."/>
            <person name="Mori M."/>
            <person name="Tomita M."/>
            <person name="Arakawa K."/>
        </authorList>
    </citation>
    <scope>NUCLEOTIDE SEQUENCE [LARGE SCALE GENOMIC DNA]</scope>
</reference>
<protein>
    <submittedName>
        <fullName evidence="1">Uncharacterized protein</fullName>
    </submittedName>
</protein>
<accession>A0A4Y2IV44</accession>
<gene>
    <name evidence="1" type="ORF">AVEN_174211_1</name>
</gene>
<dbReference type="Proteomes" id="UP000499080">
    <property type="component" value="Unassembled WGS sequence"/>
</dbReference>
<organism evidence="1 2">
    <name type="scientific">Araneus ventricosus</name>
    <name type="common">Orbweaver spider</name>
    <name type="synonym">Epeira ventricosa</name>
    <dbReference type="NCBI Taxonomy" id="182803"/>
    <lineage>
        <taxon>Eukaryota</taxon>
        <taxon>Metazoa</taxon>
        <taxon>Ecdysozoa</taxon>
        <taxon>Arthropoda</taxon>
        <taxon>Chelicerata</taxon>
        <taxon>Arachnida</taxon>
        <taxon>Araneae</taxon>
        <taxon>Araneomorphae</taxon>
        <taxon>Entelegynae</taxon>
        <taxon>Araneoidea</taxon>
        <taxon>Araneidae</taxon>
        <taxon>Araneus</taxon>
    </lineage>
</organism>
<dbReference type="AlphaFoldDB" id="A0A4Y2IV44"/>
<sequence>MENDRYKAGHSPRICFNPFPGLHSRPFPFSGHNTWWVIHRSDCSDRTDDQPYTLDYCASSSCSFQNGSSRPDFPSLTPTHTPILWFQLL</sequence>
<name>A0A4Y2IV44_ARAVE</name>